<sequence>MKNKRRFANLPIVRPVIMTEDVTVMIQKGLSEWWSEETEYIFQRIERWAAYARGYNRLRSQRLSRGRMTMQGGQEPRWNISSNKLVIDDSTWNPRFHTLKKFRRKSQPEETKINCCGTFNYQSNSNLDSSCLETYRYDHSIYFKTIGDIKNGKKVNDDTKNEGEDRISISSEEIVEWDVSTVSDFIANQLLEGRIDDDDDNENVFNPTANSDQNENRFASVTWFNVDLSKLDLNEDDVSIDNGQDDENNLTITEIEKESNNNYIQSEKSLMNTNARNETKLSCLNEDKIMCNERERKERNEEGMKRFHEIQRTKRLIRTVKQVPIVGDNNVIWPSVLLNYTKNIDSSNSPHHYKKSQK</sequence>
<dbReference type="KEGG" id="acer:108004494"/>
<protein>
    <submittedName>
        <fullName evidence="1">Uncharacterized protein</fullName>
    </submittedName>
</protein>
<name>V9IJA4_APICE</name>
<accession>V9IJA4</accession>
<dbReference type="AlphaFoldDB" id="V9IJA4"/>
<dbReference type="EMBL" id="JR050236">
    <property type="protein sequence ID" value="AEY61208.1"/>
    <property type="molecule type" value="mRNA"/>
</dbReference>
<proteinExistence type="evidence at transcript level"/>
<evidence type="ECO:0000313" key="1">
    <source>
        <dbReference type="EMBL" id="AEY61208.1"/>
    </source>
</evidence>
<gene>
    <name evidence="1" type="ORF">ACCB11457</name>
</gene>
<reference evidence="1" key="1">
    <citation type="submission" date="2011-11" db="EMBL/GenBank/DDBJ databases">
        <title>Decoding the brain transcriptome of the Eastern honeybee (Apis cerana) based on pyrosequencing.</title>
        <authorList>
            <person name="Sun L."/>
            <person name="Zheng H."/>
            <person name="Wang Y."/>
            <person name="Xie X."/>
            <person name="Zhu Y."/>
            <person name="Gu W."/>
            <person name="Wang S."/>
        </authorList>
    </citation>
    <scope>NUCLEOTIDE SEQUENCE</scope>
    <source>
        <tissue evidence="1">Brain</tissue>
    </source>
</reference>
<organism evidence="1">
    <name type="scientific">Apis cerana</name>
    <name type="common">Indian honeybee</name>
    <dbReference type="NCBI Taxonomy" id="7461"/>
    <lineage>
        <taxon>Eukaryota</taxon>
        <taxon>Metazoa</taxon>
        <taxon>Ecdysozoa</taxon>
        <taxon>Arthropoda</taxon>
        <taxon>Hexapoda</taxon>
        <taxon>Insecta</taxon>
        <taxon>Pterygota</taxon>
        <taxon>Neoptera</taxon>
        <taxon>Endopterygota</taxon>
        <taxon>Hymenoptera</taxon>
        <taxon>Apocrita</taxon>
        <taxon>Aculeata</taxon>
        <taxon>Apoidea</taxon>
        <taxon>Anthophila</taxon>
        <taxon>Apidae</taxon>
        <taxon>Apis</taxon>
    </lineage>
</organism>
<dbReference type="OrthoDB" id="7689787at2759"/>